<reference evidence="3 4" key="1">
    <citation type="journal article" date="2019" name="BMC Genomics">
        <title>Chromosome level assembly and comparative genome analysis confirm lager-brewing yeasts originated from a single hybridization.</title>
        <authorList>
            <person name="Salazar A.N."/>
            <person name="Gorter de Vries A.R."/>
            <person name="van den Broek M."/>
            <person name="Brouwers N."/>
            <person name="de la Torre Cortes P."/>
            <person name="Kuijpers N.G.A."/>
            <person name="Daran J.G."/>
            <person name="Abeel T."/>
        </authorList>
    </citation>
    <scope>NUCLEOTIDE SEQUENCE [LARGE SCALE GENOMIC DNA]</scope>
    <source>
        <strain evidence="3 4">CBS 1483</strain>
    </source>
</reference>
<dbReference type="SUPFAM" id="SSF48403">
    <property type="entry name" value="Ankyrin repeat"/>
    <property type="match status" value="1"/>
</dbReference>
<dbReference type="InterPro" id="IPR037986">
    <property type="entry name" value="Myo5p-like_CBD_DIL"/>
</dbReference>
<feature type="compositionally biased region" description="Basic and acidic residues" evidence="1">
    <location>
        <begin position="485"/>
        <end position="497"/>
    </location>
</feature>
<dbReference type="SMART" id="SM01132">
    <property type="entry name" value="DIL"/>
    <property type="match status" value="1"/>
</dbReference>
<dbReference type="CDD" id="cd15473">
    <property type="entry name" value="Myo5p-like_CBD_DIL_ANK"/>
    <property type="match status" value="1"/>
</dbReference>
<gene>
    <name evidence="3" type="ORF">GRS66_005493</name>
</gene>
<sequence>MNSVWDDARIEDRTVDKPVGSSHAQEKLALVKSTLFKLDQEDRPECDSWVQLVKLICDEDREEEFTTFKELLREVKNVNDKSVTGVALIHYIIVFDRADYIELLHDNPSGAKLDLNLVDDIVGYTPLMWSFSLQRRNCCLELFNAFDEINFNMTNKAGLTAWDMVPPYSPLSEFLEQNNMFRYRTEVKHEIPQISQPKDTSLLMSNEDSTTKETFDNIDLQVAGLTLSPGANDNMFLDSDEKNMNHSQGAATLIDPTYTEDYHGTFDYDKLSPDQYLEFSDFDIPQILNLLISLPQKEPHMTTYPAGLIYQCIRYADHKIKSKPLVESLINLSLTKILTSVSSNGAAGLVSTEASLQAGDIVLQSYWLSCLSFLYYYLCRDDSFFKRHPSVLQELINTIHSIIIELTSSIHCRLISLIDSTLLAYTTIQDVKQTLYKRDWNFFKKRKQAKLLLKEKNRKQLKEQQKKELHRKSQDQENHEEEEGRQDGNDSDDRASTNDDNNSSVSLFYDKEILRHLYPPSFEEQMKPSPLKIVQIFGALSYVLNLHQTHPIFQQQCLSISVNWFATTLFNKILKDKKKRSLSRAHAIQIRLNLSTLESWIQNNDFCVPKPMLIDDFMWQRFPMTLIRDVGEIDLSDPILRNVATYIPIDENNKDLIYDTSNSLFYYQPFHKIAQIHLEPVFQLLQWLQVATTLDSEESLISTMNLLPRITPVQLLKSMEKYNYELNENKFNSKLKKFLNNKIKDSKMSKADAYLQEHEIPYLVLPTIPEMTDLYSKGPDSHSFQPFLPGSIQDDVYEIHDVNFKQRQNEPQISRTNSGTSDFTGDEDKAQYETEGVGESIDINETVEPESNAFNVGNDDYFKELNIPSSTAQRPAWSNNDDIEQNPW</sequence>
<feature type="region of interest" description="Disordered" evidence="1">
    <location>
        <begin position="805"/>
        <end position="827"/>
    </location>
</feature>
<dbReference type="Proteomes" id="UP000501346">
    <property type="component" value="Chromosome ScXVI"/>
</dbReference>
<accession>A0A6C1E3E6</accession>
<protein>
    <recommendedName>
        <fullName evidence="2">Dilute domain-containing protein</fullName>
    </recommendedName>
</protein>
<evidence type="ECO:0000259" key="2">
    <source>
        <dbReference type="PROSITE" id="PS51126"/>
    </source>
</evidence>
<feature type="compositionally biased region" description="Polar residues" evidence="1">
    <location>
        <begin position="809"/>
        <end position="823"/>
    </location>
</feature>
<proteinExistence type="predicted"/>
<dbReference type="OrthoDB" id="426293at2759"/>
<feature type="domain" description="Dilute" evidence="2">
    <location>
        <begin position="360"/>
        <end position="745"/>
    </location>
</feature>
<feature type="region of interest" description="Disordered" evidence="1">
    <location>
        <begin position="462"/>
        <end position="504"/>
    </location>
</feature>
<dbReference type="PANTHER" id="PTHR16027">
    <property type="entry name" value="DILUTE DOMAIN-CONTAINING PROTEIN YPR089W"/>
    <property type="match status" value="1"/>
</dbReference>
<feature type="compositionally biased region" description="Polar residues" evidence="1">
    <location>
        <begin position="867"/>
        <end position="880"/>
    </location>
</feature>
<dbReference type="Pfam" id="PF01843">
    <property type="entry name" value="DIL"/>
    <property type="match status" value="2"/>
</dbReference>
<feature type="compositionally biased region" description="Basic and acidic residues" evidence="1">
    <location>
        <begin position="462"/>
        <end position="477"/>
    </location>
</feature>
<dbReference type="AlphaFoldDB" id="A0A6C1E3E6"/>
<evidence type="ECO:0000313" key="4">
    <source>
        <dbReference type="Proteomes" id="UP000501346"/>
    </source>
</evidence>
<keyword evidence="4" id="KW-1185">Reference proteome</keyword>
<dbReference type="InterPro" id="IPR052072">
    <property type="entry name" value="Vascular_dev_regulator"/>
</dbReference>
<feature type="region of interest" description="Disordered" evidence="1">
    <location>
        <begin position="865"/>
        <end position="888"/>
    </location>
</feature>
<dbReference type="EMBL" id="CP048997">
    <property type="protein sequence ID" value="QID83054.1"/>
    <property type="molecule type" value="Genomic_DNA"/>
</dbReference>
<organism evidence="3 4">
    <name type="scientific">Saccharomyces pastorianus</name>
    <name type="common">Lager yeast</name>
    <name type="synonym">Saccharomyces cerevisiae x Saccharomyces eubayanus</name>
    <dbReference type="NCBI Taxonomy" id="27292"/>
    <lineage>
        <taxon>Eukaryota</taxon>
        <taxon>Fungi</taxon>
        <taxon>Dikarya</taxon>
        <taxon>Ascomycota</taxon>
        <taxon>Saccharomycotina</taxon>
        <taxon>Saccharomycetes</taxon>
        <taxon>Saccharomycetales</taxon>
        <taxon>Saccharomycetaceae</taxon>
        <taxon>Saccharomyces</taxon>
    </lineage>
</organism>
<dbReference type="PANTHER" id="PTHR16027:SF6">
    <property type="entry name" value="DILUTE DOMAIN-CONTAINING PROTEIN"/>
    <property type="match status" value="1"/>
</dbReference>
<evidence type="ECO:0000256" key="1">
    <source>
        <dbReference type="SAM" id="MobiDB-lite"/>
    </source>
</evidence>
<evidence type="ECO:0000313" key="3">
    <source>
        <dbReference type="EMBL" id="QID83054.1"/>
    </source>
</evidence>
<dbReference type="GO" id="GO:0051020">
    <property type="term" value="F:GTPase binding"/>
    <property type="evidence" value="ECO:0007669"/>
    <property type="project" value="TreeGrafter"/>
</dbReference>
<dbReference type="Gene3D" id="1.25.40.20">
    <property type="entry name" value="Ankyrin repeat-containing domain"/>
    <property type="match status" value="1"/>
</dbReference>
<dbReference type="InterPro" id="IPR036770">
    <property type="entry name" value="Ankyrin_rpt-contain_sf"/>
</dbReference>
<dbReference type="InterPro" id="IPR002710">
    <property type="entry name" value="Dilute_dom"/>
</dbReference>
<dbReference type="PROSITE" id="PS51126">
    <property type="entry name" value="DILUTE"/>
    <property type="match status" value="1"/>
</dbReference>
<name>A0A6C1E3E6_SACPS</name>